<comment type="caution">
    <text evidence="4">The sequence shown here is derived from an EMBL/GenBank/DDBJ whole genome shotgun (WGS) entry which is preliminary data.</text>
</comment>
<sequence length="449" mass="50066">MDPLEQILLDVSASPLIDLGAWDQASQLILQSVQHGLQVQRVSLWLYDQDDYSMVCQLLLDGNAVATEPLRLSASQFPAYFQALRRERAIVAHDARHDANTAEFLEPYLRSHQIFSMLDLPVRHLGKMIGIICCEQTGQPRYWQDDEVRFAAALADQVGRALNADRFLSAQSQLEQLNLQLEQRVEQRSQQLADSDEIVRRAHQQMEDQARLATLGGIVAGVAHEVNSPLGVALTANSLLEQRLQDFIHGMRQRSLSAAQAMSVLEQMHESSLLVTANLQRAQRLMEQFKDTAAHQTRVESAPVAFRQLVVDLLASLTPATRQVPVFPDVYIDPNLMLITAADVWLQILTNLVINSCLHAFADTAYPTVSISATLNEQHELCFVYRDNGCGLTPQVRRQIFEPFFTTKPHQGGTGLGMSILRQLVEKKLSGELQLLDGPGFGLQISCLA</sequence>
<evidence type="ECO:0000313" key="4">
    <source>
        <dbReference type="EMBL" id="MFC0047632.1"/>
    </source>
</evidence>
<dbReference type="Pfam" id="PF01590">
    <property type="entry name" value="GAF"/>
    <property type="match status" value="1"/>
</dbReference>
<evidence type="ECO:0000256" key="2">
    <source>
        <dbReference type="ARBA" id="ARBA00012438"/>
    </source>
</evidence>
<name>A0ABV6BC29_9GAMM</name>
<dbReference type="Proteomes" id="UP001589813">
    <property type="component" value="Unassembled WGS sequence"/>
</dbReference>
<comment type="catalytic activity">
    <reaction evidence="1">
        <text>ATP + protein L-histidine = ADP + protein N-phospho-L-histidine.</text>
        <dbReference type="EC" id="2.7.13.3"/>
    </reaction>
</comment>
<evidence type="ECO:0000256" key="1">
    <source>
        <dbReference type="ARBA" id="ARBA00000085"/>
    </source>
</evidence>
<dbReference type="PRINTS" id="PR00344">
    <property type="entry name" value="BCTRLSENSOR"/>
</dbReference>
<dbReference type="InterPro" id="IPR005467">
    <property type="entry name" value="His_kinase_dom"/>
</dbReference>
<dbReference type="PANTHER" id="PTHR43065">
    <property type="entry name" value="SENSOR HISTIDINE KINASE"/>
    <property type="match status" value="1"/>
</dbReference>
<dbReference type="InterPro" id="IPR029016">
    <property type="entry name" value="GAF-like_dom_sf"/>
</dbReference>
<dbReference type="Gene3D" id="3.30.565.10">
    <property type="entry name" value="Histidine kinase-like ATPase, C-terminal domain"/>
    <property type="match status" value="1"/>
</dbReference>
<reference evidence="4 5" key="1">
    <citation type="submission" date="2024-09" db="EMBL/GenBank/DDBJ databases">
        <authorList>
            <person name="Sun Q."/>
            <person name="Mori K."/>
        </authorList>
    </citation>
    <scope>NUCLEOTIDE SEQUENCE [LARGE SCALE GENOMIC DNA]</scope>
    <source>
        <strain evidence="4 5">KCTC 23315</strain>
    </source>
</reference>
<protein>
    <recommendedName>
        <fullName evidence="2">histidine kinase</fullName>
        <ecNumber evidence="2">2.7.13.3</ecNumber>
    </recommendedName>
</protein>
<dbReference type="GO" id="GO:0016301">
    <property type="term" value="F:kinase activity"/>
    <property type="evidence" value="ECO:0007669"/>
    <property type="project" value="UniProtKB-KW"/>
</dbReference>
<keyword evidence="5" id="KW-1185">Reference proteome</keyword>
<evidence type="ECO:0000259" key="3">
    <source>
        <dbReference type="PROSITE" id="PS50109"/>
    </source>
</evidence>
<organism evidence="4 5">
    <name type="scientific">Rheinheimera tilapiae</name>
    <dbReference type="NCBI Taxonomy" id="875043"/>
    <lineage>
        <taxon>Bacteria</taxon>
        <taxon>Pseudomonadati</taxon>
        <taxon>Pseudomonadota</taxon>
        <taxon>Gammaproteobacteria</taxon>
        <taxon>Chromatiales</taxon>
        <taxon>Chromatiaceae</taxon>
        <taxon>Rheinheimera</taxon>
    </lineage>
</organism>
<accession>A0ABV6BC29</accession>
<dbReference type="SUPFAM" id="SSF55874">
    <property type="entry name" value="ATPase domain of HSP90 chaperone/DNA topoisomerase II/histidine kinase"/>
    <property type="match status" value="1"/>
</dbReference>
<dbReference type="Gene3D" id="3.30.450.40">
    <property type="match status" value="1"/>
</dbReference>
<gene>
    <name evidence="4" type="ORF">ACFFJP_04950</name>
</gene>
<dbReference type="EC" id="2.7.13.3" evidence="2"/>
<proteinExistence type="predicted"/>
<dbReference type="CDD" id="cd00075">
    <property type="entry name" value="HATPase"/>
    <property type="match status" value="1"/>
</dbReference>
<dbReference type="InterPro" id="IPR003018">
    <property type="entry name" value="GAF"/>
</dbReference>
<dbReference type="InterPro" id="IPR004358">
    <property type="entry name" value="Sig_transdc_His_kin-like_C"/>
</dbReference>
<evidence type="ECO:0000313" key="5">
    <source>
        <dbReference type="Proteomes" id="UP001589813"/>
    </source>
</evidence>
<keyword evidence="4" id="KW-0808">Transferase</keyword>
<dbReference type="SMART" id="SM00387">
    <property type="entry name" value="HATPase_c"/>
    <property type="match status" value="1"/>
</dbReference>
<dbReference type="Pfam" id="PF02518">
    <property type="entry name" value="HATPase_c"/>
    <property type="match status" value="1"/>
</dbReference>
<dbReference type="PANTHER" id="PTHR43065:SF42">
    <property type="entry name" value="TWO-COMPONENT SENSOR PPRA"/>
    <property type="match status" value="1"/>
</dbReference>
<dbReference type="SUPFAM" id="SSF55781">
    <property type="entry name" value="GAF domain-like"/>
    <property type="match status" value="1"/>
</dbReference>
<dbReference type="InterPro" id="IPR003594">
    <property type="entry name" value="HATPase_dom"/>
</dbReference>
<dbReference type="RefSeq" id="WP_377241075.1">
    <property type="nucleotide sequence ID" value="NZ_JBHLXP010000001.1"/>
</dbReference>
<feature type="domain" description="Histidine kinase" evidence="3">
    <location>
        <begin position="221"/>
        <end position="449"/>
    </location>
</feature>
<keyword evidence="4" id="KW-0418">Kinase</keyword>
<dbReference type="SMART" id="SM00065">
    <property type="entry name" value="GAF"/>
    <property type="match status" value="1"/>
</dbReference>
<dbReference type="Gene3D" id="1.10.287.130">
    <property type="match status" value="1"/>
</dbReference>
<dbReference type="InterPro" id="IPR036890">
    <property type="entry name" value="HATPase_C_sf"/>
</dbReference>
<dbReference type="EMBL" id="JBHLXP010000001">
    <property type="protein sequence ID" value="MFC0047632.1"/>
    <property type="molecule type" value="Genomic_DNA"/>
</dbReference>
<dbReference type="PROSITE" id="PS50109">
    <property type="entry name" value="HIS_KIN"/>
    <property type="match status" value="1"/>
</dbReference>